<dbReference type="Gene3D" id="2.40.50.140">
    <property type="entry name" value="Nucleic acid-binding proteins"/>
    <property type="match status" value="2"/>
</dbReference>
<proteinExistence type="inferred from homology"/>
<dbReference type="Gene3D" id="1.10.10.10">
    <property type="entry name" value="Winged helix-like DNA-binding domain superfamily/Winged helix DNA-binding domain"/>
    <property type="match status" value="1"/>
</dbReference>
<dbReference type="PANTHER" id="PTHR37296">
    <property type="entry name" value="CONSERVED VIRULENCE FACTOR B"/>
    <property type="match status" value="1"/>
</dbReference>
<evidence type="ECO:0000313" key="6">
    <source>
        <dbReference type="EMBL" id="MFC4410512.1"/>
    </source>
</evidence>
<protein>
    <submittedName>
        <fullName evidence="6">S1 RNA-binding domain-containing protein</fullName>
    </submittedName>
</protein>
<evidence type="ECO:0000259" key="3">
    <source>
        <dbReference type="Pfam" id="PF17783"/>
    </source>
</evidence>
<comment type="similarity">
    <text evidence="1">Belongs to the CvfB family.</text>
</comment>
<organism evidence="6 7">
    <name type="scientific">Chungangia koreensis</name>
    <dbReference type="NCBI Taxonomy" id="752657"/>
    <lineage>
        <taxon>Bacteria</taxon>
        <taxon>Bacillati</taxon>
        <taxon>Bacillota</taxon>
        <taxon>Bacilli</taxon>
        <taxon>Lactobacillales</taxon>
        <taxon>Chungangia</taxon>
    </lineage>
</organism>
<comment type="caution">
    <text evidence="6">The sequence shown here is derived from an EMBL/GenBank/DDBJ whole genome shotgun (WGS) entry which is preliminary data.</text>
</comment>
<feature type="domain" description="Conserved virulence factor B third S1" evidence="5">
    <location>
        <begin position="148"/>
        <end position="216"/>
    </location>
</feature>
<feature type="domain" description="Conserved virulence factor B first S1" evidence="2">
    <location>
        <begin position="7"/>
        <end position="63"/>
    </location>
</feature>
<feature type="domain" description="Conserved virulence factor B-like winged helix" evidence="3">
    <location>
        <begin position="227"/>
        <end position="284"/>
    </location>
</feature>
<evidence type="ECO:0000259" key="5">
    <source>
        <dbReference type="Pfam" id="PF21543"/>
    </source>
</evidence>
<dbReference type="InterPro" id="IPR012340">
    <property type="entry name" value="NA-bd_OB-fold"/>
</dbReference>
<evidence type="ECO:0000256" key="1">
    <source>
        <dbReference type="PIRNR" id="PIRNR012524"/>
    </source>
</evidence>
<dbReference type="InterPro" id="IPR036388">
    <property type="entry name" value="WH-like_DNA-bd_sf"/>
</dbReference>
<dbReference type="PANTHER" id="PTHR37296:SF1">
    <property type="entry name" value="CONSERVED VIRULENCE FACTOR B"/>
    <property type="match status" value="1"/>
</dbReference>
<gene>
    <name evidence="6" type="ORF">ACFOZY_08755</name>
</gene>
<dbReference type="InterPro" id="IPR048587">
    <property type="entry name" value="CvfB_S1_3rd"/>
</dbReference>
<evidence type="ECO:0000259" key="4">
    <source>
        <dbReference type="Pfam" id="PF21191"/>
    </source>
</evidence>
<dbReference type="Pfam" id="PF21191">
    <property type="entry name" value="CvfB_1st"/>
    <property type="match status" value="1"/>
</dbReference>
<sequence>MAELQSGTIVDMEVKEKQGSKWILALEGQEVSMNASEAPEDLAEGDTLKVFLYLDRRGELSATSAVPDISLDTYGWAKVIRTSDREGAIVDIGTTKEIQVAPEDLPKIRSIWPENGDCLFMTLRTDKKGELFGRLVTEEKIQDKLIEAPTSIFNKNIKARPYRLLPVGSFLLSVPENYRIFVHNSEMVKEPRLGQEVEVRVIGVKEDGSINGSMLPRKQERISDDAEEIFRYLIDVGGKMPFSDDSTPEEIKEMFGLSKAAFKRAMGKLIKDGKVTQNEGWTQLNHV</sequence>
<dbReference type="Proteomes" id="UP001595817">
    <property type="component" value="Unassembled WGS sequence"/>
</dbReference>
<dbReference type="InterPro" id="IPR040764">
    <property type="entry name" value="CvfB_WH"/>
</dbReference>
<dbReference type="InterPro" id="IPR039566">
    <property type="entry name" value="CvfB_S1_st"/>
</dbReference>
<feature type="domain" description="Conserved virulence factor B second S1" evidence="4">
    <location>
        <begin position="74"/>
        <end position="133"/>
    </location>
</feature>
<dbReference type="Pfam" id="PF17783">
    <property type="entry name" value="WHD_CvfB"/>
    <property type="match status" value="1"/>
</dbReference>
<dbReference type="InterPro" id="IPR048588">
    <property type="entry name" value="CvfB_S1_2nd"/>
</dbReference>
<dbReference type="Pfam" id="PF13509">
    <property type="entry name" value="S1_2"/>
    <property type="match status" value="1"/>
</dbReference>
<dbReference type="InterPro" id="IPR014464">
    <property type="entry name" value="CvfB_fam"/>
</dbReference>
<evidence type="ECO:0000259" key="2">
    <source>
        <dbReference type="Pfam" id="PF13509"/>
    </source>
</evidence>
<dbReference type="Pfam" id="PF21543">
    <property type="entry name" value="CvfB_2nd"/>
    <property type="match status" value="1"/>
</dbReference>
<dbReference type="EMBL" id="JBHSEC010000014">
    <property type="protein sequence ID" value="MFC4410512.1"/>
    <property type="molecule type" value="Genomic_DNA"/>
</dbReference>
<reference evidence="7" key="1">
    <citation type="journal article" date="2019" name="Int. J. Syst. Evol. Microbiol.">
        <title>The Global Catalogue of Microorganisms (GCM) 10K type strain sequencing project: providing services to taxonomists for standard genome sequencing and annotation.</title>
        <authorList>
            <consortium name="The Broad Institute Genomics Platform"/>
            <consortium name="The Broad Institute Genome Sequencing Center for Infectious Disease"/>
            <person name="Wu L."/>
            <person name="Ma J."/>
        </authorList>
    </citation>
    <scope>NUCLEOTIDE SEQUENCE [LARGE SCALE GENOMIC DNA]</scope>
    <source>
        <strain evidence="7">CCUG 59778</strain>
    </source>
</reference>
<evidence type="ECO:0000313" key="7">
    <source>
        <dbReference type="Proteomes" id="UP001595817"/>
    </source>
</evidence>
<accession>A0ABV8X875</accession>
<name>A0ABV8X875_9LACT</name>
<dbReference type="PIRSF" id="PIRSF012524">
    <property type="entry name" value="YitL_S1"/>
    <property type="match status" value="1"/>
</dbReference>
<keyword evidence="7" id="KW-1185">Reference proteome</keyword>
<dbReference type="RefSeq" id="WP_378154427.1">
    <property type="nucleotide sequence ID" value="NZ_JBHSEC010000014.1"/>
</dbReference>